<name>A0ACD3BE70_9AGAR</name>
<dbReference type="Proteomes" id="UP000308600">
    <property type="component" value="Unassembled WGS sequence"/>
</dbReference>
<evidence type="ECO:0000313" key="2">
    <source>
        <dbReference type="Proteomes" id="UP000308600"/>
    </source>
</evidence>
<evidence type="ECO:0000313" key="1">
    <source>
        <dbReference type="EMBL" id="TFK76024.1"/>
    </source>
</evidence>
<gene>
    <name evidence="1" type="ORF">BDN72DRAFT_361510</name>
</gene>
<keyword evidence="2" id="KW-1185">Reference proteome</keyword>
<protein>
    <submittedName>
        <fullName evidence="1">Uncharacterized protein</fullName>
    </submittedName>
</protein>
<proteinExistence type="predicted"/>
<organism evidence="1 2">
    <name type="scientific">Pluteus cervinus</name>
    <dbReference type="NCBI Taxonomy" id="181527"/>
    <lineage>
        <taxon>Eukaryota</taxon>
        <taxon>Fungi</taxon>
        <taxon>Dikarya</taxon>
        <taxon>Basidiomycota</taxon>
        <taxon>Agaricomycotina</taxon>
        <taxon>Agaricomycetes</taxon>
        <taxon>Agaricomycetidae</taxon>
        <taxon>Agaricales</taxon>
        <taxon>Pluteineae</taxon>
        <taxon>Pluteaceae</taxon>
        <taxon>Pluteus</taxon>
    </lineage>
</organism>
<dbReference type="EMBL" id="ML208261">
    <property type="protein sequence ID" value="TFK76024.1"/>
    <property type="molecule type" value="Genomic_DNA"/>
</dbReference>
<reference evidence="1 2" key="1">
    <citation type="journal article" date="2019" name="Nat. Ecol. Evol.">
        <title>Megaphylogeny resolves global patterns of mushroom evolution.</title>
        <authorList>
            <person name="Varga T."/>
            <person name="Krizsan K."/>
            <person name="Foldi C."/>
            <person name="Dima B."/>
            <person name="Sanchez-Garcia M."/>
            <person name="Sanchez-Ramirez S."/>
            <person name="Szollosi G.J."/>
            <person name="Szarkandi J.G."/>
            <person name="Papp V."/>
            <person name="Albert L."/>
            <person name="Andreopoulos W."/>
            <person name="Angelini C."/>
            <person name="Antonin V."/>
            <person name="Barry K.W."/>
            <person name="Bougher N.L."/>
            <person name="Buchanan P."/>
            <person name="Buyck B."/>
            <person name="Bense V."/>
            <person name="Catcheside P."/>
            <person name="Chovatia M."/>
            <person name="Cooper J."/>
            <person name="Damon W."/>
            <person name="Desjardin D."/>
            <person name="Finy P."/>
            <person name="Geml J."/>
            <person name="Haridas S."/>
            <person name="Hughes K."/>
            <person name="Justo A."/>
            <person name="Karasinski D."/>
            <person name="Kautmanova I."/>
            <person name="Kiss B."/>
            <person name="Kocsube S."/>
            <person name="Kotiranta H."/>
            <person name="LaButti K.M."/>
            <person name="Lechner B.E."/>
            <person name="Liimatainen K."/>
            <person name="Lipzen A."/>
            <person name="Lukacs Z."/>
            <person name="Mihaltcheva S."/>
            <person name="Morgado L.N."/>
            <person name="Niskanen T."/>
            <person name="Noordeloos M.E."/>
            <person name="Ohm R.A."/>
            <person name="Ortiz-Santana B."/>
            <person name="Ovrebo C."/>
            <person name="Racz N."/>
            <person name="Riley R."/>
            <person name="Savchenko A."/>
            <person name="Shiryaev A."/>
            <person name="Soop K."/>
            <person name="Spirin V."/>
            <person name="Szebenyi C."/>
            <person name="Tomsovsky M."/>
            <person name="Tulloss R.E."/>
            <person name="Uehling J."/>
            <person name="Grigoriev I.V."/>
            <person name="Vagvolgyi C."/>
            <person name="Papp T."/>
            <person name="Martin F.M."/>
            <person name="Miettinen O."/>
            <person name="Hibbett D.S."/>
            <person name="Nagy L.G."/>
        </authorList>
    </citation>
    <scope>NUCLEOTIDE SEQUENCE [LARGE SCALE GENOMIC DNA]</scope>
    <source>
        <strain evidence="1 2">NL-1719</strain>
    </source>
</reference>
<sequence length="464" mass="50693">MMKPVAFFRNTWKKKERRPTQTQDASRDPLPSPYIPNLPMARASYEPNSSTVYSARPSAEKFRGQPSQPRSPLPYSPPSSPRRFVEVEHPGGGRLLTPTSPNRSGGFFPYQIHSAGSSASNHDPASPSPQRPPRPPSLDLYSPVASQSSPSPSPAKQRRVDNDFELLDRFLDTYLDDSDMESDDELSTPKALGFSEGKVEKGHRVHGSHVVANSHIQDGRSGDHPVSPKRQRVPYKSGSTPHLRSTPSAPPASPPPQPNEDPLSLFPKPPPLIIRKKVPRPLVLRTMPSVGSLDQPSPSLSAFPPSPSIGSSSPDSTPLTTPTSPRGIPSPSVSRAPIMSANYMLKHATGRGQVHSPWSIPSPSTTHLPTPPTSPVAHDPMSSRLTLSRPPLRVAFSALNLRNEAYPAPTHRTTSSDSSPPQPSDRLQFNREYKAHSRLREEHRTAQVDSTESSESHVQWGYAI</sequence>
<accession>A0ACD3BE70</accession>